<organism evidence="3 4">
    <name type="scientific">Reticulomyxa filosa</name>
    <dbReference type="NCBI Taxonomy" id="46433"/>
    <lineage>
        <taxon>Eukaryota</taxon>
        <taxon>Sar</taxon>
        <taxon>Rhizaria</taxon>
        <taxon>Retaria</taxon>
        <taxon>Foraminifera</taxon>
        <taxon>Monothalamids</taxon>
        <taxon>Reticulomyxidae</taxon>
        <taxon>Reticulomyxa</taxon>
    </lineage>
</organism>
<proteinExistence type="predicted"/>
<dbReference type="SMART" id="SM01052">
    <property type="entry name" value="CAP_GLY"/>
    <property type="match status" value="1"/>
</dbReference>
<feature type="compositionally biased region" description="Polar residues" evidence="1">
    <location>
        <begin position="149"/>
        <end position="158"/>
    </location>
</feature>
<gene>
    <name evidence="3" type="ORF">RFI_25939</name>
</gene>
<reference evidence="3 4" key="1">
    <citation type="journal article" date="2013" name="Curr. Biol.">
        <title>The Genome of the Foraminiferan Reticulomyxa filosa.</title>
        <authorList>
            <person name="Glockner G."/>
            <person name="Hulsmann N."/>
            <person name="Schleicher M."/>
            <person name="Noegel A.A."/>
            <person name="Eichinger L."/>
            <person name="Gallinger C."/>
            <person name="Pawlowski J."/>
            <person name="Sierra R."/>
            <person name="Euteneuer U."/>
            <person name="Pillet L."/>
            <person name="Moustafa A."/>
            <person name="Platzer M."/>
            <person name="Groth M."/>
            <person name="Szafranski K."/>
            <person name="Schliwa M."/>
        </authorList>
    </citation>
    <scope>NUCLEOTIDE SEQUENCE [LARGE SCALE GENOMIC DNA]</scope>
</reference>
<dbReference type="PROSITE" id="PS50245">
    <property type="entry name" value="CAP_GLY_2"/>
    <property type="match status" value="1"/>
</dbReference>
<name>X6MEH3_RETFI</name>
<dbReference type="OrthoDB" id="306254at2759"/>
<dbReference type="SUPFAM" id="SSF74924">
    <property type="entry name" value="Cap-Gly domain"/>
    <property type="match status" value="1"/>
</dbReference>
<evidence type="ECO:0000259" key="2">
    <source>
        <dbReference type="PROSITE" id="PS50245"/>
    </source>
</evidence>
<feature type="compositionally biased region" description="Basic and acidic residues" evidence="1">
    <location>
        <begin position="159"/>
        <end position="171"/>
    </location>
</feature>
<protein>
    <submittedName>
        <fullName evidence="3">Restin-like protein</fullName>
    </submittedName>
</protein>
<evidence type="ECO:0000256" key="1">
    <source>
        <dbReference type="SAM" id="MobiDB-lite"/>
    </source>
</evidence>
<dbReference type="Gene3D" id="2.30.30.190">
    <property type="entry name" value="CAP Gly-rich-like domain"/>
    <property type="match status" value="1"/>
</dbReference>
<dbReference type="AlphaFoldDB" id="X6MEH3"/>
<feature type="domain" description="CAP-Gly" evidence="2">
    <location>
        <begin position="61"/>
        <end position="92"/>
    </location>
</feature>
<dbReference type="EMBL" id="ASPP01022473">
    <property type="protein sequence ID" value="ETO11435.1"/>
    <property type="molecule type" value="Genomic_DNA"/>
</dbReference>
<accession>X6MEH3</accession>
<keyword evidence="4" id="KW-1185">Reference proteome</keyword>
<dbReference type="InterPro" id="IPR000938">
    <property type="entry name" value="CAP-Gly_domain"/>
</dbReference>
<dbReference type="Proteomes" id="UP000023152">
    <property type="component" value="Unassembled WGS sequence"/>
</dbReference>
<dbReference type="Pfam" id="PF01302">
    <property type="entry name" value="CAP_GLY"/>
    <property type="match status" value="1"/>
</dbReference>
<evidence type="ECO:0000313" key="4">
    <source>
        <dbReference type="Proteomes" id="UP000023152"/>
    </source>
</evidence>
<sequence>MKRFCIFFHFEKESYSFFVTKYYLKSINFSRIKSQMFSNIHLKGPFFFVDYTVCRKKTEDGIELRKQFGDNDGSLQGTRYFQCQKNYGVFVKSNLKIAKIDVFYSHSNKQTKKRAKDLTPKSNLIPSCTKLCECFFKINFKKKKRYSSGRKQTMGSQTGREEKFSEISETSKKKKKKK</sequence>
<evidence type="ECO:0000313" key="3">
    <source>
        <dbReference type="EMBL" id="ETO11435.1"/>
    </source>
</evidence>
<comment type="caution">
    <text evidence="3">The sequence shown here is derived from an EMBL/GenBank/DDBJ whole genome shotgun (WGS) entry which is preliminary data.</text>
</comment>
<dbReference type="InterPro" id="IPR036859">
    <property type="entry name" value="CAP-Gly_dom_sf"/>
</dbReference>
<feature type="region of interest" description="Disordered" evidence="1">
    <location>
        <begin position="144"/>
        <end position="178"/>
    </location>
</feature>